<accession>A0A2H3NLF2</accession>
<proteinExistence type="predicted"/>
<sequence length="162" mass="17961">MRIAMYHAKCAALLLCMLLLTSCDLLSGQTGEKGEALDFENVEEARYLNVQDAQTAVFRTEAEWDAFWNAHVDAQEGADTPPPPQINFDEHMVIGLFWGTISGCRGDVDAIQDVRSRRSEIVVRAEDWTSGATCMALAQPRQVVKITQTDRPVTFSGEIPTN</sequence>
<dbReference type="EMBL" id="PDEP01000007">
    <property type="protein sequence ID" value="PEN06679.1"/>
    <property type="molecule type" value="Genomic_DNA"/>
</dbReference>
<evidence type="ECO:0000313" key="3">
    <source>
        <dbReference type="Proteomes" id="UP000221024"/>
    </source>
</evidence>
<reference evidence="2 3" key="1">
    <citation type="submission" date="2017-10" db="EMBL/GenBank/DDBJ databases">
        <title>Draft genome of Longimonas halophila.</title>
        <authorList>
            <person name="Goh K.M."/>
            <person name="Shamsir M.S."/>
            <person name="Lim S.W."/>
        </authorList>
    </citation>
    <scope>NUCLEOTIDE SEQUENCE [LARGE SCALE GENOMIC DNA]</scope>
    <source>
        <strain evidence="2 3">KCTC 42399</strain>
    </source>
</reference>
<gene>
    <name evidence="2" type="ORF">CRI93_08530</name>
</gene>
<comment type="caution">
    <text evidence="2">The sequence shown here is derived from an EMBL/GenBank/DDBJ whole genome shotgun (WGS) entry which is preliminary data.</text>
</comment>
<keyword evidence="1" id="KW-0732">Signal</keyword>
<organism evidence="2 3">
    <name type="scientific">Longimonas halophila</name>
    <dbReference type="NCBI Taxonomy" id="1469170"/>
    <lineage>
        <taxon>Bacteria</taxon>
        <taxon>Pseudomonadati</taxon>
        <taxon>Rhodothermota</taxon>
        <taxon>Rhodothermia</taxon>
        <taxon>Rhodothermales</taxon>
        <taxon>Salisaetaceae</taxon>
        <taxon>Longimonas</taxon>
    </lineage>
</organism>
<feature type="signal peptide" evidence="1">
    <location>
        <begin position="1"/>
        <end position="27"/>
    </location>
</feature>
<keyword evidence="3" id="KW-1185">Reference proteome</keyword>
<feature type="chain" id="PRO_5013709239" description="PrcB C-terminal domain-containing protein" evidence="1">
    <location>
        <begin position="28"/>
        <end position="162"/>
    </location>
</feature>
<evidence type="ECO:0000313" key="2">
    <source>
        <dbReference type="EMBL" id="PEN06679.1"/>
    </source>
</evidence>
<evidence type="ECO:0000256" key="1">
    <source>
        <dbReference type="SAM" id="SignalP"/>
    </source>
</evidence>
<name>A0A2H3NLF2_9BACT</name>
<protein>
    <recommendedName>
        <fullName evidence="4">PrcB C-terminal domain-containing protein</fullName>
    </recommendedName>
</protein>
<evidence type="ECO:0008006" key="4">
    <source>
        <dbReference type="Google" id="ProtNLM"/>
    </source>
</evidence>
<dbReference type="PROSITE" id="PS51257">
    <property type="entry name" value="PROKAR_LIPOPROTEIN"/>
    <property type="match status" value="1"/>
</dbReference>
<dbReference type="AlphaFoldDB" id="A0A2H3NLF2"/>
<dbReference type="Proteomes" id="UP000221024">
    <property type="component" value="Unassembled WGS sequence"/>
</dbReference>